<accession>A0AC35G280</accession>
<protein>
    <submittedName>
        <fullName evidence="2">Uncharacterized protein</fullName>
    </submittedName>
</protein>
<dbReference type="Proteomes" id="UP000887580">
    <property type="component" value="Unplaced"/>
</dbReference>
<evidence type="ECO:0000313" key="1">
    <source>
        <dbReference type="Proteomes" id="UP000887580"/>
    </source>
</evidence>
<name>A0AC35G280_9BILA</name>
<dbReference type="WBParaSite" id="PS1159_v2.g23329.t1">
    <property type="protein sequence ID" value="PS1159_v2.g23329.t1"/>
    <property type="gene ID" value="PS1159_v2.g23329"/>
</dbReference>
<organism evidence="1 2">
    <name type="scientific">Panagrolaimus sp. PS1159</name>
    <dbReference type="NCBI Taxonomy" id="55785"/>
    <lineage>
        <taxon>Eukaryota</taxon>
        <taxon>Metazoa</taxon>
        <taxon>Ecdysozoa</taxon>
        <taxon>Nematoda</taxon>
        <taxon>Chromadorea</taxon>
        <taxon>Rhabditida</taxon>
        <taxon>Tylenchina</taxon>
        <taxon>Panagrolaimomorpha</taxon>
        <taxon>Panagrolaimoidea</taxon>
        <taxon>Panagrolaimidae</taxon>
        <taxon>Panagrolaimus</taxon>
    </lineage>
</organism>
<proteinExistence type="predicted"/>
<reference evidence="2" key="1">
    <citation type="submission" date="2022-11" db="UniProtKB">
        <authorList>
            <consortium name="WormBaseParasite"/>
        </authorList>
    </citation>
    <scope>IDENTIFICATION</scope>
</reference>
<sequence length="703" mass="78235">LIFLCDSRDNGEPKSSSIGIAPPPYKINPDDDSSTSGRWSDSSFSSNSGIGKRRASWTNLVEADENLKNYKVNFFVMPRGSIQKLNYGTPMPPGATPIPLDNPQPLPHQTTITSTTTTTRHKRNRMEDIRNFFGKPIAKFICGVCCLLLIAGIVLAIVLPLNLILPNHYEFNWQAPEMIRQRQTGSNHIQLDIQGDQARFNLKGNAVPFRSNYLSVYDFKTNKIAVVDSALQNSGKQIICFKNNQSSGWQERWNFMPSPLPSFNSESNFHPDISECRGARWVQLTYVTANQKPQRCSDCYDFCLPSYGVQKDVIRDEEFLNIMNRDCFYLYVPEWRNYAQAYNNQPGQQGYQQQGYGTTNMYGQQPQTPTNMLNQQATGGIFSVGGNQFPNQGQLNHQQNRLGQYAQPGSPYGPGNGVNTIGGGGGGGGGSNGGAPGMSGFNTNYNEMNRNNNNDYNNNNNNQNGESRWINLSNVPGQIVNKTGTAINQVRNQVDQWGRKIGENLGILPNDDHFNYQNNQSPYNANNNMANNNQNNNPFDPRYNQGQQQQSRGYGYNSNSNNPNYATDRQQTLGSLYGTPGLSGMGPEYQIRTPIVGGETSSTGGFGQSQQPLLPSAVFTAPEESQRGVVGQQPILPSNPSEYFRNEQQSLQNQGIQLQNQAQHLQNQAAQTYGRDLSAGTLSPNQQDQLRNQQSFLNNWGRR</sequence>
<evidence type="ECO:0000313" key="2">
    <source>
        <dbReference type="WBParaSite" id="PS1159_v2.g23329.t1"/>
    </source>
</evidence>